<reference evidence="2" key="1">
    <citation type="journal article" date="2021" name="Microorganisms">
        <title>Phylogenomic Reconstruction and Metabolic Potential of the Genus Aminobacter.</title>
        <authorList>
            <person name="Artuso I."/>
            <person name="Turrini P."/>
            <person name="Pirolo M."/>
            <person name="Lugli G.A."/>
            <person name="Ventura M."/>
            <person name="Visca P."/>
        </authorList>
    </citation>
    <scope>NUCLEOTIDE SEQUENCE</scope>
    <source>
        <strain evidence="2">LMG 26462</strain>
    </source>
</reference>
<dbReference type="RefSeq" id="WP_214387972.1">
    <property type="nucleotide sequence ID" value="NZ_JAFLWW010000002.1"/>
</dbReference>
<proteinExistence type="predicted"/>
<gene>
    <name evidence="2" type="ORF">J1C56_08835</name>
</gene>
<evidence type="ECO:0000256" key="1">
    <source>
        <dbReference type="SAM" id="Phobius"/>
    </source>
</evidence>
<reference evidence="2" key="2">
    <citation type="submission" date="2021-03" db="EMBL/GenBank/DDBJ databases">
        <authorList>
            <person name="Artuso I."/>
            <person name="Turrini P."/>
            <person name="Pirolo M."/>
            <person name="Lugli G.A."/>
            <person name="Ventura M."/>
            <person name="Visca P."/>
        </authorList>
    </citation>
    <scope>NUCLEOTIDE SEQUENCE</scope>
    <source>
        <strain evidence="2">LMG 26462</strain>
    </source>
</reference>
<keyword evidence="1" id="KW-0812">Transmembrane</keyword>
<comment type="caution">
    <text evidence="2">The sequence shown here is derived from an EMBL/GenBank/DDBJ whole genome shotgun (WGS) entry which is preliminary data.</text>
</comment>
<organism evidence="2 3">
    <name type="scientific">Aminobacter anthyllidis</name>
    <dbReference type="NCBI Taxonomy" id="1035067"/>
    <lineage>
        <taxon>Bacteria</taxon>
        <taxon>Pseudomonadati</taxon>
        <taxon>Pseudomonadota</taxon>
        <taxon>Alphaproteobacteria</taxon>
        <taxon>Hyphomicrobiales</taxon>
        <taxon>Phyllobacteriaceae</taxon>
        <taxon>Aminobacter</taxon>
    </lineage>
</organism>
<evidence type="ECO:0000313" key="2">
    <source>
        <dbReference type="EMBL" id="MBT1155697.1"/>
    </source>
</evidence>
<keyword evidence="1" id="KW-0472">Membrane</keyword>
<name>A0A9X1A9H3_9HYPH</name>
<dbReference type="AlphaFoldDB" id="A0A9X1A9H3"/>
<feature type="transmembrane region" description="Helical" evidence="1">
    <location>
        <begin position="114"/>
        <end position="131"/>
    </location>
</feature>
<keyword evidence="3" id="KW-1185">Reference proteome</keyword>
<sequence>MNEKTDRERRIAIQIVKCATPEQTDALRDWALKLLEIRKSGLPSRTKAAQAVAATMQGKVVGPLLNSALHRAKSLGWDNRTTAQRLGLGGAAMGAAIFGGQSAGIAALGMGVGVPLWAVLGAGSMFATYLYEELAGAAPVSKSGVTYTVIEADKEQEVKPFGRKE</sequence>
<protein>
    <submittedName>
        <fullName evidence="2">Uncharacterized protein</fullName>
    </submittedName>
</protein>
<dbReference type="Proteomes" id="UP001138921">
    <property type="component" value="Unassembled WGS sequence"/>
</dbReference>
<accession>A0A9X1A9H3</accession>
<feature type="transmembrane region" description="Helical" evidence="1">
    <location>
        <begin position="86"/>
        <end position="108"/>
    </location>
</feature>
<keyword evidence="1" id="KW-1133">Transmembrane helix</keyword>
<evidence type="ECO:0000313" key="3">
    <source>
        <dbReference type="Proteomes" id="UP001138921"/>
    </source>
</evidence>
<dbReference type="EMBL" id="JAFLWW010000002">
    <property type="protein sequence ID" value="MBT1155697.1"/>
    <property type="molecule type" value="Genomic_DNA"/>
</dbReference>